<dbReference type="InterPro" id="IPR035959">
    <property type="entry name" value="RutC-like_sf"/>
</dbReference>
<gene>
    <name evidence="3" type="ORF">RGF97_03385</name>
</gene>
<dbReference type="RefSeq" id="WP_309547852.1">
    <property type="nucleotide sequence ID" value="NZ_CP133762.1"/>
</dbReference>
<organism evidence="3 4">
    <name type="scientific">Streptomyces roseicoloratus</name>
    <dbReference type="NCBI Taxonomy" id="2508722"/>
    <lineage>
        <taxon>Bacteria</taxon>
        <taxon>Bacillati</taxon>
        <taxon>Actinomycetota</taxon>
        <taxon>Actinomycetes</taxon>
        <taxon>Kitasatosporales</taxon>
        <taxon>Streptomycetaceae</taxon>
        <taxon>Streptomyces</taxon>
    </lineage>
</organism>
<evidence type="ECO:0000313" key="4">
    <source>
        <dbReference type="Proteomes" id="UP001250858"/>
    </source>
</evidence>
<feature type="region of interest" description="Disordered" evidence="2">
    <location>
        <begin position="1"/>
        <end position="45"/>
    </location>
</feature>
<comment type="catalytic activity">
    <reaction evidence="1">
        <text>chorismate = prephenate</text>
        <dbReference type="Rhea" id="RHEA:13897"/>
        <dbReference type="ChEBI" id="CHEBI:29748"/>
        <dbReference type="ChEBI" id="CHEBI:29934"/>
        <dbReference type="EC" id="5.4.99.5"/>
    </reaction>
</comment>
<keyword evidence="1" id="KW-0057">Aromatic amino acid biosynthesis</keyword>
<evidence type="ECO:0000256" key="2">
    <source>
        <dbReference type="SAM" id="MobiDB-lite"/>
    </source>
</evidence>
<keyword evidence="4" id="KW-1185">Reference proteome</keyword>
<dbReference type="EC" id="5.4.99.5" evidence="1"/>
<dbReference type="PROSITE" id="PS51167">
    <property type="entry name" value="CHORISMATE_MUT_1"/>
    <property type="match status" value="1"/>
</dbReference>
<dbReference type="PANTHER" id="PTHR21164:SF0">
    <property type="entry name" value="CHORISMATE MUTASE AROH"/>
    <property type="match status" value="1"/>
</dbReference>
<keyword evidence="1 3" id="KW-0413">Isomerase</keyword>
<dbReference type="PANTHER" id="PTHR21164">
    <property type="entry name" value="CHORISMATE MUTASE"/>
    <property type="match status" value="1"/>
</dbReference>
<feature type="region of interest" description="Disordered" evidence="2">
    <location>
        <begin position="155"/>
        <end position="177"/>
    </location>
</feature>
<dbReference type="Proteomes" id="UP001250858">
    <property type="component" value="Chromosome"/>
</dbReference>
<accession>A0ABY9RPG4</accession>
<evidence type="ECO:0000256" key="1">
    <source>
        <dbReference type="PROSITE-ProRule" id="PRU00514"/>
    </source>
</evidence>
<dbReference type="Gene3D" id="3.30.1330.40">
    <property type="entry name" value="RutC-like"/>
    <property type="match status" value="1"/>
</dbReference>
<reference evidence="3 4" key="1">
    <citation type="submission" date="2023-09" db="EMBL/GenBank/DDBJ databases">
        <title>Complete genome of Streptomyces roseicoloratus T14.</title>
        <authorList>
            <person name="Bashizi T."/>
            <person name="Kim M.-J."/>
            <person name="Lee G."/>
            <person name="Tagele S.B."/>
            <person name="Shin J.-H."/>
        </authorList>
    </citation>
    <scope>NUCLEOTIDE SEQUENCE [LARGE SCALE GENOMIC DNA]</scope>
    <source>
        <strain evidence="3 4">T14</strain>
    </source>
</reference>
<name>A0ABY9RPG4_9ACTN</name>
<dbReference type="Pfam" id="PF07736">
    <property type="entry name" value="CM_1"/>
    <property type="match status" value="1"/>
</dbReference>
<dbReference type="EMBL" id="CP133762">
    <property type="protein sequence ID" value="WMX44092.1"/>
    <property type="molecule type" value="Genomic_DNA"/>
</dbReference>
<keyword evidence="1" id="KW-0028">Amino-acid biosynthesis</keyword>
<dbReference type="SUPFAM" id="SSF55298">
    <property type="entry name" value="YjgF-like"/>
    <property type="match status" value="1"/>
</dbReference>
<protein>
    <recommendedName>
        <fullName evidence="1">chorismate mutase</fullName>
        <ecNumber evidence="1">5.4.99.5</ecNumber>
    </recommendedName>
</protein>
<feature type="compositionally biased region" description="Low complexity" evidence="2">
    <location>
        <begin position="1"/>
        <end position="42"/>
    </location>
</feature>
<dbReference type="InterPro" id="IPR008243">
    <property type="entry name" value="Chorismate_mutase_AroH"/>
</dbReference>
<sequence length="177" mass="17769">MRPQAGPHAAPAAGSPTTPADSAATPADSAAVPATAEDPAAVSGQDTRAVGLAAVRGAIAVDADTAPAIARATHDLLTALLTANRLERDDLVSLMFTQTPDLTATNPALALHEAGWDLPALCAQDAAFAGAPARTLRVLAHLRWARPGRPVPAYLAGAAPTRPAGSGPGSTREPDKV</sequence>
<dbReference type="GO" id="GO:0004106">
    <property type="term" value="F:chorismate mutase activity"/>
    <property type="evidence" value="ECO:0007669"/>
    <property type="project" value="UniProtKB-EC"/>
</dbReference>
<proteinExistence type="predicted"/>
<evidence type="ECO:0000313" key="3">
    <source>
        <dbReference type="EMBL" id="WMX44092.1"/>
    </source>
</evidence>